<dbReference type="EMBL" id="RFLX01000037">
    <property type="protein sequence ID" value="RMI17128.1"/>
    <property type="molecule type" value="Genomic_DNA"/>
</dbReference>
<evidence type="ECO:0000313" key="3">
    <source>
        <dbReference type="Proteomes" id="UP000274097"/>
    </source>
</evidence>
<dbReference type="RefSeq" id="WP_120639062.1">
    <property type="nucleotide sequence ID" value="NZ_RAQU01000089.1"/>
</dbReference>
<evidence type="ECO:0000313" key="1">
    <source>
        <dbReference type="EMBL" id="RKK03383.1"/>
    </source>
</evidence>
<sequence length="115" mass="11716">MPDGRTISRNPWSGLLPSAALLLCSAFAALLIGLAPAAGQTQFAVITAPWWNLSRTAALVGAAEGDILDVGGLPNVVIAHSDDPGFVAALYEKGAWLVLDPVLLRGCLGGPKGAV</sequence>
<protein>
    <submittedName>
        <fullName evidence="1">Uncharacterized protein</fullName>
    </submittedName>
</protein>
<dbReference type="AlphaFoldDB" id="A0A3A9JFB7"/>
<evidence type="ECO:0000313" key="2">
    <source>
        <dbReference type="EMBL" id="RMI17128.1"/>
    </source>
</evidence>
<dbReference type="InParanoid" id="A0A3A9JFB7"/>
<dbReference type="EMBL" id="RAQU01000089">
    <property type="protein sequence ID" value="RKK03383.1"/>
    <property type="molecule type" value="Genomic_DNA"/>
</dbReference>
<gene>
    <name evidence="1" type="ORF">D6Z83_14805</name>
    <name evidence="2" type="ORF">EBE87_23885</name>
</gene>
<dbReference type="OrthoDB" id="8446462at2"/>
<name>A0A3A9JFB7_9PROT</name>
<comment type="caution">
    <text evidence="1">The sequence shown here is derived from an EMBL/GenBank/DDBJ whole genome shotgun (WGS) entry which is preliminary data.</text>
</comment>
<reference evidence="1 4" key="1">
    <citation type="submission" date="2018-09" db="EMBL/GenBank/DDBJ databases">
        <title>Roseomonas sp. nov., isolated from feces of Tibetan antelopes in the Qinghai-Tibet plateau, China.</title>
        <authorList>
            <person name="Tian Z."/>
        </authorList>
    </citation>
    <scope>NUCLEOTIDE SEQUENCE [LARGE SCALE GENOMIC DNA]</scope>
    <source>
        <strain evidence="2 3">Z23</strain>
        <strain evidence="1 4">Z24</strain>
    </source>
</reference>
<evidence type="ECO:0000313" key="4">
    <source>
        <dbReference type="Proteomes" id="UP000278036"/>
    </source>
</evidence>
<dbReference type="Proteomes" id="UP000274097">
    <property type="component" value="Unassembled WGS sequence"/>
</dbReference>
<accession>A0A3A9JFB7</accession>
<organism evidence="1 4">
    <name type="scientific">Teichococcus wenyumeiae</name>
    <dbReference type="NCBI Taxonomy" id="2478470"/>
    <lineage>
        <taxon>Bacteria</taxon>
        <taxon>Pseudomonadati</taxon>
        <taxon>Pseudomonadota</taxon>
        <taxon>Alphaproteobacteria</taxon>
        <taxon>Acetobacterales</taxon>
        <taxon>Roseomonadaceae</taxon>
        <taxon>Roseomonas</taxon>
    </lineage>
</organism>
<keyword evidence="3" id="KW-1185">Reference proteome</keyword>
<proteinExistence type="predicted"/>
<dbReference type="Proteomes" id="UP000278036">
    <property type="component" value="Unassembled WGS sequence"/>
</dbReference>